<dbReference type="PANTHER" id="PTHR30372:SF4">
    <property type="entry name" value="LIPID-A-DISACCHARIDE SYNTHASE, MITOCHONDRIAL-RELATED"/>
    <property type="match status" value="1"/>
</dbReference>
<dbReference type="GO" id="GO:0008915">
    <property type="term" value="F:lipid-A-disaccharide synthase activity"/>
    <property type="evidence" value="ECO:0007669"/>
    <property type="project" value="UniProtKB-EC"/>
</dbReference>
<sequence>MSGWVLRRVSSRQPSLRVYHAVRRLGAATDAQPLKVFLVAGESSGDAIGGRLMHALREEHRGPIMFEGVGGKHMQSAGLRSLFPMEDLSVMGFSELIPALPRLAYRWHQTLAAARAAQPQLVVGIDSKGFCLRLLGALAADRRVGKTVAAATPLLVQYVAPSVWAFHDAHARARRLAGVVDELLLLLPFEEPIFRAAGISATFVGHPSMEEEGVGWWKQGSVQGAAAASLLRQRCGIPEGPRVVTLLPGSRHAEVYSTLPVMLEALQLLADATDHSDPRARAITAVLPVATAVRATIGDVLRRMHFGEVDVHLVGEEDRAAAYHASSLALACCGTVNVELALSSTPQVVLWRSSWLTHFVIERWLRPKLAYASLPNILWHEARTGGVSGPSDCPPLLPECLLGNCSAESVAIAARHLIGCSDTAAKVDTAAQVVSTLALQASPEGPIPPSKKAAQTLLCAIRKRRSFALRN</sequence>
<keyword evidence="2" id="KW-0444">Lipid biosynthesis</keyword>
<dbReference type="GO" id="GO:0016020">
    <property type="term" value="C:membrane"/>
    <property type="evidence" value="ECO:0007669"/>
    <property type="project" value="GOC"/>
</dbReference>
<dbReference type="EMBL" id="JBGBPQ010000009">
    <property type="protein sequence ID" value="KAL1520183.1"/>
    <property type="molecule type" value="Genomic_DNA"/>
</dbReference>
<keyword evidence="6" id="KW-0443">Lipid metabolism</keyword>
<dbReference type="EC" id="2.4.1.182" evidence="1"/>
<keyword evidence="4" id="KW-0328">Glycosyltransferase</keyword>
<dbReference type="SUPFAM" id="SSF53756">
    <property type="entry name" value="UDP-Glycosyltransferase/glycogen phosphorylase"/>
    <property type="match status" value="1"/>
</dbReference>
<dbReference type="Proteomes" id="UP001515480">
    <property type="component" value="Unassembled WGS sequence"/>
</dbReference>
<name>A0AB34JGW4_PRYPA</name>
<reference evidence="8 9" key="1">
    <citation type="journal article" date="2024" name="Science">
        <title>Giant polyketide synthase enzymes in the biosynthesis of giant marine polyether toxins.</title>
        <authorList>
            <person name="Fallon T.R."/>
            <person name="Shende V.V."/>
            <person name="Wierzbicki I.H."/>
            <person name="Pendleton A.L."/>
            <person name="Watervoot N.F."/>
            <person name="Auber R.P."/>
            <person name="Gonzalez D.J."/>
            <person name="Wisecaver J.H."/>
            <person name="Moore B.S."/>
        </authorList>
    </citation>
    <scope>NUCLEOTIDE SEQUENCE [LARGE SCALE GENOMIC DNA]</scope>
    <source>
        <strain evidence="8 9">12B1</strain>
    </source>
</reference>
<keyword evidence="3" id="KW-0441">Lipid A biosynthesis</keyword>
<evidence type="ECO:0000313" key="9">
    <source>
        <dbReference type="Proteomes" id="UP001515480"/>
    </source>
</evidence>
<dbReference type="Pfam" id="PF02684">
    <property type="entry name" value="LpxB"/>
    <property type="match status" value="1"/>
</dbReference>
<dbReference type="AlphaFoldDB" id="A0AB34JGW4"/>
<dbReference type="InterPro" id="IPR003835">
    <property type="entry name" value="Glyco_trans_19"/>
</dbReference>
<dbReference type="GO" id="GO:0009245">
    <property type="term" value="P:lipid A biosynthetic process"/>
    <property type="evidence" value="ECO:0007669"/>
    <property type="project" value="UniProtKB-KW"/>
</dbReference>
<accession>A0AB34JGW4</accession>
<evidence type="ECO:0000256" key="3">
    <source>
        <dbReference type="ARBA" id="ARBA00022556"/>
    </source>
</evidence>
<evidence type="ECO:0000256" key="6">
    <source>
        <dbReference type="ARBA" id="ARBA00023098"/>
    </source>
</evidence>
<evidence type="ECO:0000256" key="1">
    <source>
        <dbReference type="ARBA" id="ARBA00012687"/>
    </source>
</evidence>
<keyword evidence="5" id="KW-0808">Transferase</keyword>
<protein>
    <recommendedName>
        <fullName evidence="1">lipid-A-disaccharide synthase</fullName>
        <ecNumber evidence="1">2.4.1.182</ecNumber>
    </recommendedName>
</protein>
<dbReference type="GO" id="GO:0005543">
    <property type="term" value="F:phospholipid binding"/>
    <property type="evidence" value="ECO:0007669"/>
    <property type="project" value="TreeGrafter"/>
</dbReference>
<keyword evidence="9" id="KW-1185">Reference proteome</keyword>
<evidence type="ECO:0000256" key="2">
    <source>
        <dbReference type="ARBA" id="ARBA00022516"/>
    </source>
</evidence>
<organism evidence="8 9">
    <name type="scientific">Prymnesium parvum</name>
    <name type="common">Toxic golden alga</name>
    <dbReference type="NCBI Taxonomy" id="97485"/>
    <lineage>
        <taxon>Eukaryota</taxon>
        <taxon>Haptista</taxon>
        <taxon>Haptophyta</taxon>
        <taxon>Prymnesiophyceae</taxon>
        <taxon>Prymnesiales</taxon>
        <taxon>Prymnesiaceae</taxon>
        <taxon>Prymnesium</taxon>
    </lineage>
</organism>
<dbReference type="PANTHER" id="PTHR30372">
    <property type="entry name" value="LIPID-A-DISACCHARIDE SYNTHASE"/>
    <property type="match status" value="1"/>
</dbReference>
<comment type="caution">
    <text evidence="8">The sequence shown here is derived from an EMBL/GenBank/DDBJ whole genome shotgun (WGS) entry which is preliminary data.</text>
</comment>
<evidence type="ECO:0000256" key="4">
    <source>
        <dbReference type="ARBA" id="ARBA00022676"/>
    </source>
</evidence>
<evidence type="ECO:0000256" key="5">
    <source>
        <dbReference type="ARBA" id="ARBA00022679"/>
    </source>
</evidence>
<proteinExistence type="predicted"/>
<evidence type="ECO:0000256" key="7">
    <source>
        <dbReference type="ARBA" id="ARBA00048975"/>
    </source>
</evidence>
<evidence type="ECO:0000313" key="8">
    <source>
        <dbReference type="EMBL" id="KAL1520183.1"/>
    </source>
</evidence>
<comment type="catalytic activity">
    <reaction evidence="7">
        <text>a lipid X + a UDP-2-N,3-O-bis[(3R)-3-hydroxyacyl]-alpha-D-glucosamine = a lipid A disaccharide + UDP + H(+)</text>
        <dbReference type="Rhea" id="RHEA:67828"/>
        <dbReference type="ChEBI" id="CHEBI:15378"/>
        <dbReference type="ChEBI" id="CHEBI:58223"/>
        <dbReference type="ChEBI" id="CHEBI:137748"/>
        <dbReference type="ChEBI" id="CHEBI:176338"/>
        <dbReference type="ChEBI" id="CHEBI:176343"/>
        <dbReference type="EC" id="2.4.1.182"/>
    </reaction>
</comment>
<gene>
    <name evidence="8" type="ORF">AB1Y20_023653</name>
</gene>